<dbReference type="SUPFAM" id="SSF103473">
    <property type="entry name" value="MFS general substrate transporter"/>
    <property type="match status" value="2"/>
</dbReference>
<dbReference type="GO" id="GO:0016020">
    <property type="term" value="C:membrane"/>
    <property type="evidence" value="ECO:0007669"/>
    <property type="project" value="UniProtKB-SubCell"/>
</dbReference>
<evidence type="ECO:0008006" key="10">
    <source>
        <dbReference type="Google" id="ProtNLM"/>
    </source>
</evidence>
<dbReference type="Gene3D" id="1.20.1250.20">
    <property type="entry name" value="MFS general substrate transporter like domains"/>
    <property type="match status" value="2"/>
</dbReference>
<dbReference type="Pfam" id="PF07690">
    <property type="entry name" value="MFS_1"/>
    <property type="match status" value="2"/>
</dbReference>
<evidence type="ECO:0000256" key="7">
    <source>
        <dbReference type="SAM" id="Phobius"/>
    </source>
</evidence>
<keyword evidence="9" id="KW-1185">Reference proteome</keyword>
<organism evidence="8 9">
    <name type="scientific">Psilocybe cyanescens</name>
    <dbReference type="NCBI Taxonomy" id="93625"/>
    <lineage>
        <taxon>Eukaryota</taxon>
        <taxon>Fungi</taxon>
        <taxon>Dikarya</taxon>
        <taxon>Basidiomycota</taxon>
        <taxon>Agaricomycotina</taxon>
        <taxon>Agaricomycetes</taxon>
        <taxon>Agaricomycetidae</taxon>
        <taxon>Agaricales</taxon>
        <taxon>Agaricineae</taxon>
        <taxon>Strophariaceae</taxon>
        <taxon>Psilocybe</taxon>
    </lineage>
</organism>
<dbReference type="EMBL" id="NHYD01003925">
    <property type="protein sequence ID" value="PPQ69739.1"/>
    <property type="molecule type" value="Genomic_DNA"/>
</dbReference>
<dbReference type="STRING" id="93625.A0A409VU81"/>
<dbReference type="PANTHER" id="PTHR43791:SF65">
    <property type="entry name" value="MAJOR FACILITATOR SUPERFAMILY (MFS) PROFILE DOMAIN-CONTAINING PROTEIN-RELATED"/>
    <property type="match status" value="1"/>
</dbReference>
<accession>A0A409VU81</accession>
<dbReference type="OrthoDB" id="1935484at2759"/>
<feature type="transmembrane region" description="Helical" evidence="7">
    <location>
        <begin position="266"/>
        <end position="287"/>
    </location>
</feature>
<feature type="transmembrane region" description="Helical" evidence="7">
    <location>
        <begin position="239"/>
        <end position="260"/>
    </location>
</feature>
<dbReference type="Proteomes" id="UP000283269">
    <property type="component" value="Unassembled WGS sequence"/>
</dbReference>
<feature type="transmembrane region" description="Helical" evidence="7">
    <location>
        <begin position="804"/>
        <end position="827"/>
    </location>
</feature>
<evidence type="ECO:0000256" key="4">
    <source>
        <dbReference type="ARBA" id="ARBA00022989"/>
    </source>
</evidence>
<feature type="transmembrane region" description="Helical" evidence="7">
    <location>
        <begin position="556"/>
        <end position="576"/>
    </location>
</feature>
<feature type="transmembrane region" description="Helical" evidence="7">
    <location>
        <begin position="299"/>
        <end position="318"/>
    </location>
</feature>
<dbReference type="InterPro" id="IPR011701">
    <property type="entry name" value="MFS"/>
</dbReference>
<keyword evidence="5 7" id="KW-0472">Membrane</keyword>
<feature type="transmembrane region" description="Helical" evidence="7">
    <location>
        <begin position="839"/>
        <end position="859"/>
    </location>
</feature>
<feature type="transmembrane region" description="Helical" evidence="7">
    <location>
        <begin position="947"/>
        <end position="969"/>
    </location>
</feature>
<comment type="caution">
    <text evidence="8">The sequence shown here is derived from an EMBL/GenBank/DDBJ whole genome shotgun (WGS) entry which is preliminary data.</text>
</comment>
<evidence type="ECO:0000313" key="8">
    <source>
        <dbReference type="EMBL" id="PPQ69739.1"/>
    </source>
</evidence>
<evidence type="ECO:0000256" key="3">
    <source>
        <dbReference type="ARBA" id="ARBA00022692"/>
    </source>
</evidence>
<dbReference type="FunFam" id="1.20.1250.20:FF:000106">
    <property type="entry name" value="MFS transporter, putative"/>
    <property type="match status" value="2"/>
</dbReference>
<keyword evidence="2" id="KW-0813">Transport</keyword>
<evidence type="ECO:0000256" key="1">
    <source>
        <dbReference type="ARBA" id="ARBA00004141"/>
    </source>
</evidence>
<evidence type="ECO:0000256" key="2">
    <source>
        <dbReference type="ARBA" id="ARBA00022448"/>
    </source>
</evidence>
<evidence type="ECO:0000313" key="9">
    <source>
        <dbReference type="Proteomes" id="UP000283269"/>
    </source>
</evidence>
<feature type="transmembrane region" description="Helical" evidence="7">
    <location>
        <begin position="436"/>
        <end position="453"/>
    </location>
</feature>
<gene>
    <name evidence="8" type="ORF">CVT25_010448</name>
</gene>
<name>A0A409VU81_PSICY</name>
<feature type="transmembrane region" description="Helical" evidence="7">
    <location>
        <begin position="209"/>
        <end position="227"/>
    </location>
</feature>
<protein>
    <recommendedName>
        <fullName evidence="10">Major facilitator superfamily (MFS) profile domain-containing protein</fullName>
    </recommendedName>
</protein>
<dbReference type="PANTHER" id="PTHR43791">
    <property type="entry name" value="PERMEASE-RELATED"/>
    <property type="match status" value="1"/>
</dbReference>
<evidence type="ECO:0000256" key="5">
    <source>
        <dbReference type="ARBA" id="ARBA00023136"/>
    </source>
</evidence>
<feature type="transmembrane region" description="Helical" evidence="7">
    <location>
        <begin position="397"/>
        <end position="416"/>
    </location>
</feature>
<dbReference type="InterPro" id="IPR036259">
    <property type="entry name" value="MFS_trans_sf"/>
</dbReference>
<proteinExistence type="predicted"/>
<keyword evidence="4 7" id="KW-1133">Transmembrane helix</keyword>
<dbReference type="InParanoid" id="A0A409VU81"/>
<feature type="region of interest" description="Disordered" evidence="6">
    <location>
        <begin position="1"/>
        <end position="42"/>
    </location>
</feature>
<sequence>MARAKNGPTSALDQRIGSVAPTEMSVNSPVREKKSSISESDVSIEMKSQAEVDVKSSSYGNHDLVEDEPQPLKFFTYIFRHHLYKPRDLDAIATRRSVYDDPHLASHYWPTAEYENIHRFDVKARWTIREERALVRKIDWKVLLWAAISFSALNLDRNNLSLANSDNFLDDLNLTTDDYNLANTLFRLTFLIAELPSQLVSKRLGPDRWIPIQMCLWAIVTVAQFWLSGRTSLLVCRSLLGFIQGGFIPDLVLYLSYFYTKYELPFRLAIFWVSMNLCTIFGSFLAVGVLRMRGILGLAGWRGLLTLVIGIATFFMMVPSQTQTKAWFRPKGWFNEREEVIATTRILRDDPTKGDMHNREALSPKKLWKAVCDFDLWPLYAMYVLPSSPPSKSTSHTIVITSGLMFGIPVTPPSSYLTLSLRNLGFSMVNTNLLTIPSQFGNILAMLAITMVSEVVNDRAFVAMAEAVWAFPFLVALRTLPTNSSPWYFYGITTGLLSFPYTHPIQVGWASRNAGGVASRTVNASIYNMCAQAGVIISSNIYRADDAPHYHRGTSWLIGIAAFNFTILYPGTKLYYKWRNSQRAKIWDAMTNEREKSPDSASSDSVAKGSVETDRKSAVVDDLVDAEPEPFKLWNYLFRRHLYVPRDLDAIATRWSVYDDPHLAPHYWPKPEYENIHRFDIKARWTAREEQTLLRKIDWKVMLWAAISFSALNLDRNNLSQANTDNFLKDLNLTTNVDKINANVHILDFNLGNTVFRLAFLSAELPSQLVSKRLGPDRWIPIQMCAWSILTSGQFWLTGRSSFLLCRAMLGFIQGGFIPDLILYLSYFYTKHELPFRLALFWISSNICSIFGSFLAVGVLRMRGIQGKEGWRGFLTLSIGIATFFKMPPSPTQTKSWFRPKGWFTEREEYIATSRILRDDPTKGDMHNREALSLKRLWQAICDYDMWPLYMIGLLFGIPTSPPSTYLTLSFRNLGFSTINSNLLTIPSQIGTMITMAGITLISENVNDRAWVAMSEDVWALPFLIALRTLPAQTSPWKFYGISTGLLFYPYTHPIQVGWCSRNAGAVASRTVSASLYNMFVQASSIISANIYRKDDAPLYHRGNSYLIGVCVFNICILYPGTKLYYKWRNNTRAKIWDAMTSEQKSEYFSTTKDIGNRRLDFRFAH</sequence>
<feature type="transmembrane region" description="Helical" evidence="7">
    <location>
        <begin position="1106"/>
        <end position="1126"/>
    </location>
</feature>
<dbReference type="GO" id="GO:0022857">
    <property type="term" value="F:transmembrane transporter activity"/>
    <property type="evidence" value="ECO:0007669"/>
    <property type="project" value="InterPro"/>
</dbReference>
<evidence type="ECO:0000256" key="6">
    <source>
        <dbReference type="SAM" id="MobiDB-lite"/>
    </source>
</evidence>
<reference evidence="8 9" key="1">
    <citation type="journal article" date="2018" name="Evol. Lett.">
        <title>Horizontal gene cluster transfer increased hallucinogenic mushroom diversity.</title>
        <authorList>
            <person name="Reynolds H.T."/>
            <person name="Vijayakumar V."/>
            <person name="Gluck-Thaler E."/>
            <person name="Korotkin H.B."/>
            <person name="Matheny P.B."/>
            <person name="Slot J.C."/>
        </authorList>
    </citation>
    <scope>NUCLEOTIDE SEQUENCE [LARGE SCALE GENOMIC DNA]</scope>
    <source>
        <strain evidence="8 9">2631</strain>
    </source>
</reference>
<dbReference type="AlphaFoldDB" id="A0A409VU81"/>
<feature type="transmembrane region" description="Helical" evidence="7">
    <location>
        <begin position="460"/>
        <end position="480"/>
    </location>
</feature>
<keyword evidence="3 7" id="KW-0812">Transmembrane</keyword>
<comment type="subcellular location">
    <subcellularLocation>
        <location evidence="1">Membrane</location>
        <topology evidence="1">Multi-pass membrane protein</topology>
    </subcellularLocation>
</comment>
<feature type="transmembrane region" description="Helical" evidence="7">
    <location>
        <begin position="981"/>
        <end position="1002"/>
    </location>
</feature>